<protein>
    <submittedName>
        <fullName evidence="3">Toxin-antitoxin system YwqK family antitoxin</fullName>
    </submittedName>
</protein>
<keyword evidence="4" id="KW-1185">Reference proteome</keyword>
<organism evidence="3 4">
    <name type="scientific">Hymenobacter jeongseonensis</name>
    <dbReference type="NCBI Taxonomy" id="2791027"/>
    <lineage>
        <taxon>Bacteria</taxon>
        <taxon>Pseudomonadati</taxon>
        <taxon>Bacteroidota</taxon>
        <taxon>Cytophagia</taxon>
        <taxon>Cytophagales</taxon>
        <taxon>Hymenobacteraceae</taxon>
        <taxon>Hymenobacter</taxon>
    </lineage>
</organism>
<reference evidence="3 4" key="1">
    <citation type="submission" date="2020-11" db="EMBL/GenBank/DDBJ databases">
        <authorList>
            <person name="Kim M.K."/>
        </authorList>
    </citation>
    <scope>NUCLEOTIDE SEQUENCE [LARGE SCALE GENOMIC DNA]</scope>
    <source>
        <strain evidence="3 4">BT683</strain>
    </source>
</reference>
<feature type="chain" id="PRO_5045126188" evidence="2">
    <location>
        <begin position="19"/>
        <end position="485"/>
    </location>
</feature>
<evidence type="ECO:0000313" key="3">
    <source>
        <dbReference type="EMBL" id="MBF9237496.1"/>
    </source>
</evidence>
<feature type="region of interest" description="Disordered" evidence="1">
    <location>
        <begin position="242"/>
        <end position="270"/>
    </location>
</feature>
<proteinExistence type="predicted"/>
<dbReference type="Gene3D" id="2.20.110.10">
    <property type="entry name" value="Histone H3 K4-specific methyltransferase SET7/9 N-terminal domain"/>
    <property type="match status" value="1"/>
</dbReference>
<keyword evidence="2" id="KW-0732">Signal</keyword>
<dbReference type="PANTHER" id="PTHR33706">
    <property type="entry name" value="MORN VARIANT REPEAT PROTEIN"/>
    <property type="match status" value="1"/>
</dbReference>
<dbReference type="InterPro" id="IPR011652">
    <property type="entry name" value="MORN_2"/>
</dbReference>
<gene>
    <name evidence="3" type="ORF">I2I05_08800</name>
</gene>
<dbReference type="EMBL" id="JADQDQ010000003">
    <property type="protein sequence ID" value="MBF9237496.1"/>
    <property type="molecule type" value="Genomic_DNA"/>
</dbReference>
<dbReference type="Proteomes" id="UP000597617">
    <property type="component" value="Unassembled WGS sequence"/>
</dbReference>
<dbReference type="PANTHER" id="PTHR33706:SF1">
    <property type="entry name" value="TPR REPEAT PROTEIN"/>
    <property type="match status" value="1"/>
</dbReference>
<feature type="compositionally biased region" description="Polar residues" evidence="1">
    <location>
        <begin position="261"/>
        <end position="270"/>
    </location>
</feature>
<feature type="signal peptide" evidence="2">
    <location>
        <begin position="1"/>
        <end position="18"/>
    </location>
</feature>
<comment type="caution">
    <text evidence="3">The sequence shown here is derived from an EMBL/GenBank/DDBJ whole genome shotgun (WGS) entry which is preliminary data.</text>
</comment>
<dbReference type="RefSeq" id="WP_196281866.1">
    <property type="nucleotide sequence ID" value="NZ_JADQDQ010000003.1"/>
</dbReference>
<dbReference type="Pfam" id="PF07661">
    <property type="entry name" value="MORN_2"/>
    <property type="match status" value="9"/>
</dbReference>
<evidence type="ECO:0000313" key="4">
    <source>
        <dbReference type="Proteomes" id="UP000597617"/>
    </source>
</evidence>
<evidence type="ECO:0000256" key="1">
    <source>
        <dbReference type="SAM" id="MobiDB-lite"/>
    </source>
</evidence>
<name>A0ABS0IGL2_9BACT</name>
<evidence type="ECO:0000256" key="2">
    <source>
        <dbReference type="SAM" id="SignalP"/>
    </source>
</evidence>
<sequence>MKYLVPFFLLLLALPSHSQKVRRFTTFYDSTKVNKREVYTALVAADTVPQGTYKRFYRNGKLEQQTSFTQGKRDSAYVEFHPTGNRRLETTYRDGIRQGPFKTYYDNGKVAQEGLFENDEPNGELTFYHPSGEVKLRTTLTKGQPNGALKALYPDGKTQAEISYVDGQPNGAVKFFYPNGAVQSEGVFTRGLLSGPYKTYYPNGQIENEVLADKNGRGRYRSYYQSGKLQTESTYAPAPLVQRPVKNPLGDDLTKRVAPPTGTNNLDGASTSYYESGQVKTKMTYRAGVPTGNALEYFENGNLREEIDYSNNGRDRKITRFHNAAGRLAQAEVQYKNNKPAGTWKEFYPDGKTPRKAETYGPTGRLLGDRITYFENGDVQSRQPFLNGYMAGVAQEFYPSGKLHKETTYVRSVLLGPFRELREDGTVAVSGQYRNGKQSGVWTYFKEDGKTEARSVTYRNGELVDPVKKAAAKPKLAPKPAPKRK</sequence>
<accession>A0ABS0IGL2</accession>
<dbReference type="SUPFAM" id="SSF82185">
    <property type="entry name" value="Histone H3 K4-specific methyltransferase SET7/9 N-terminal domain"/>
    <property type="match status" value="4"/>
</dbReference>
<dbReference type="Gene3D" id="3.90.930.1">
    <property type="match status" value="3"/>
</dbReference>